<dbReference type="Proteomes" id="UP000241229">
    <property type="component" value="Unassembled WGS sequence"/>
</dbReference>
<gene>
    <name evidence="2" type="ORF">C7I84_25045</name>
</gene>
<name>A0A2P7RU14_9HYPH</name>
<protein>
    <submittedName>
        <fullName evidence="2">Uncharacterized protein</fullName>
    </submittedName>
</protein>
<dbReference type="AlphaFoldDB" id="A0A2P7RU14"/>
<comment type="caution">
    <text evidence="2">The sequence shown here is derived from an EMBL/GenBank/DDBJ whole genome shotgun (WGS) entry which is preliminary data.</text>
</comment>
<proteinExistence type="predicted"/>
<sequence>MTISITPFLRNALLLDAVVSGAAAVLMAGGSALLSPLLGLPEPLLFWAGIALVPFVALLVVLSRRPSVPRLLLVDVIGINALWVAASIGLLFTGWVAPTMLGYAFVIAQAAAVALFAELQLVAMRRAQAVAA</sequence>
<keyword evidence="1" id="KW-0812">Transmembrane</keyword>
<evidence type="ECO:0000256" key="1">
    <source>
        <dbReference type="SAM" id="Phobius"/>
    </source>
</evidence>
<keyword evidence="1" id="KW-0472">Membrane</keyword>
<feature type="transmembrane region" description="Helical" evidence="1">
    <location>
        <begin position="101"/>
        <end position="119"/>
    </location>
</feature>
<organism evidence="2 3">
    <name type="scientific">Kumtagia ephedrae</name>
    <dbReference type="NCBI Taxonomy" id="2116701"/>
    <lineage>
        <taxon>Bacteria</taxon>
        <taxon>Pseudomonadati</taxon>
        <taxon>Pseudomonadota</taxon>
        <taxon>Alphaproteobacteria</taxon>
        <taxon>Hyphomicrobiales</taxon>
        <taxon>Phyllobacteriaceae</taxon>
        <taxon>Kumtagia</taxon>
    </lineage>
</organism>
<reference evidence="2 3" key="1">
    <citation type="submission" date="2018-03" db="EMBL/GenBank/DDBJ databases">
        <title>The draft genome of Mesorhizobium sp. 6GN-30.</title>
        <authorList>
            <person name="Liu L."/>
            <person name="Li L."/>
            <person name="Wang T."/>
            <person name="Zhang X."/>
            <person name="Liang L."/>
        </authorList>
    </citation>
    <scope>NUCLEOTIDE SEQUENCE [LARGE SCALE GENOMIC DNA]</scope>
    <source>
        <strain evidence="2 3">6GN30</strain>
    </source>
</reference>
<dbReference type="EMBL" id="PXYK01000032">
    <property type="protein sequence ID" value="PSJ53718.1"/>
    <property type="molecule type" value="Genomic_DNA"/>
</dbReference>
<dbReference type="RefSeq" id="WP_106774946.1">
    <property type="nucleotide sequence ID" value="NZ_PXYK01000032.1"/>
</dbReference>
<keyword evidence="1" id="KW-1133">Transmembrane helix</keyword>
<feature type="transmembrane region" description="Helical" evidence="1">
    <location>
        <begin position="12"/>
        <end position="38"/>
    </location>
</feature>
<accession>A0A2P7RU14</accession>
<feature type="transmembrane region" description="Helical" evidence="1">
    <location>
        <begin position="71"/>
        <end position="95"/>
    </location>
</feature>
<feature type="transmembrane region" description="Helical" evidence="1">
    <location>
        <begin position="44"/>
        <end position="62"/>
    </location>
</feature>
<evidence type="ECO:0000313" key="2">
    <source>
        <dbReference type="EMBL" id="PSJ53718.1"/>
    </source>
</evidence>
<evidence type="ECO:0000313" key="3">
    <source>
        <dbReference type="Proteomes" id="UP000241229"/>
    </source>
</evidence>
<keyword evidence="3" id="KW-1185">Reference proteome</keyword>